<organism evidence="1 2">
    <name type="scientific">Schaalia odontolytica F0309</name>
    <dbReference type="NCBI Taxonomy" id="649742"/>
    <lineage>
        <taxon>Bacteria</taxon>
        <taxon>Bacillati</taxon>
        <taxon>Actinomycetota</taxon>
        <taxon>Actinomycetes</taxon>
        <taxon>Actinomycetales</taxon>
        <taxon>Actinomycetaceae</taxon>
        <taxon>Schaalia</taxon>
    </lineage>
</organism>
<dbReference type="Proteomes" id="UP000003150">
    <property type="component" value="Unassembled WGS sequence"/>
</dbReference>
<gene>
    <name evidence="1" type="ORF">HMPREF0970_00544</name>
</gene>
<proteinExistence type="predicted"/>
<evidence type="ECO:0000313" key="1">
    <source>
        <dbReference type="EMBL" id="EFF80538.1"/>
    </source>
</evidence>
<sequence length="192" mass="19782">MDARAIAADVEDAIGLACGFVAGPGVPRVDADAREGFLLVNVLGRHVGEARARANGRGGDGIDGLGQALVDWCREHEGGSDARVEQACPSGVPVKIEQSGVSKHARDRVGVRGLGEFVDNGRVGVGQAQVRECRAGHEAWVGRADGGSRQVVVAMVVVVDDSSAECVVSCARVVLGAVGVFRGEAAFEAFAH</sequence>
<reference evidence="1 2" key="1">
    <citation type="submission" date="2009-10" db="EMBL/GenBank/DDBJ databases">
        <authorList>
            <person name="Weinstock G."/>
            <person name="Sodergren E."/>
            <person name="Clifton S."/>
            <person name="Fulton L."/>
            <person name="Fulton B."/>
            <person name="Courtney L."/>
            <person name="Fronick C."/>
            <person name="Harrison M."/>
            <person name="Strong C."/>
            <person name="Farmer C."/>
            <person name="Delahaunty K."/>
            <person name="Markovic C."/>
            <person name="Hall O."/>
            <person name="Minx P."/>
            <person name="Tomlinson C."/>
            <person name="Mitreva M."/>
            <person name="Nelson J."/>
            <person name="Hou S."/>
            <person name="Wollam A."/>
            <person name="Pepin K.H."/>
            <person name="Johnson M."/>
            <person name="Bhonagiri V."/>
            <person name="Nash W.E."/>
            <person name="Warren W."/>
            <person name="Chinwalla A."/>
            <person name="Mardis E.R."/>
            <person name="Wilson R.K."/>
        </authorList>
    </citation>
    <scope>NUCLEOTIDE SEQUENCE [LARGE SCALE GENOMIC DNA]</scope>
    <source>
        <strain evidence="1 2">F0309</strain>
    </source>
</reference>
<dbReference type="AlphaFoldDB" id="D4TX87"/>
<dbReference type="EMBL" id="ACYT02000015">
    <property type="protein sequence ID" value="EFF80538.1"/>
    <property type="molecule type" value="Genomic_DNA"/>
</dbReference>
<protein>
    <submittedName>
        <fullName evidence="1">Uncharacterized protein</fullName>
    </submittedName>
</protein>
<name>D4TX87_9ACTO</name>
<accession>D4TX87</accession>
<dbReference type="PATRIC" id="fig|649742.3.peg.301"/>
<comment type="caution">
    <text evidence="1">The sequence shown here is derived from an EMBL/GenBank/DDBJ whole genome shotgun (WGS) entry which is preliminary data.</text>
</comment>
<evidence type="ECO:0000313" key="2">
    <source>
        <dbReference type="Proteomes" id="UP000003150"/>
    </source>
</evidence>
<dbReference type="RefSeq" id="WP_003794732.1">
    <property type="nucleotide sequence ID" value="NZ_GG753639.1"/>
</dbReference>
<dbReference type="HOGENOM" id="CLU_1412524_0_0_11"/>